<dbReference type="EMBL" id="CAEZUL010000046">
    <property type="protein sequence ID" value="CAB4597854.1"/>
    <property type="molecule type" value="Genomic_DNA"/>
</dbReference>
<feature type="region of interest" description="Disordered" evidence="1">
    <location>
        <begin position="1"/>
        <end position="26"/>
    </location>
</feature>
<organism evidence="2">
    <name type="scientific">freshwater metagenome</name>
    <dbReference type="NCBI Taxonomy" id="449393"/>
    <lineage>
        <taxon>unclassified sequences</taxon>
        <taxon>metagenomes</taxon>
        <taxon>ecological metagenomes</taxon>
    </lineage>
</organism>
<evidence type="ECO:0000313" key="2">
    <source>
        <dbReference type="EMBL" id="CAB4597854.1"/>
    </source>
</evidence>
<gene>
    <name evidence="2" type="ORF">UFOPK1808_00559</name>
</gene>
<reference evidence="2" key="1">
    <citation type="submission" date="2020-05" db="EMBL/GenBank/DDBJ databases">
        <authorList>
            <person name="Chiriac C."/>
            <person name="Salcher M."/>
            <person name="Ghai R."/>
            <person name="Kavagutti S V."/>
        </authorList>
    </citation>
    <scope>NUCLEOTIDE SEQUENCE</scope>
</reference>
<feature type="compositionally biased region" description="Basic and acidic residues" evidence="1">
    <location>
        <begin position="16"/>
        <end position="26"/>
    </location>
</feature>
<proteinExistence type="predicted"/>
<accession>A0A6J6GFK2</accession>
<protein>
    <submittedName>
        <fullName evidence="2">Unannotated protein</fullName>
    </submittedName>
</protein>
<name>A0A6J6GFK2_9ZZZZ</name>
<evidence type="ECO:0000256" key="1">
    <source>
        <dbReference type="SAM" id="MobiDB-lite"/>
    </source>
</evidence>
<sequence length="102" mass="12051">MSQRNRNQDQAPAPRAELRAHAHNERHRINSELHLAVEAVHYGLEPIDVEEPGPEWKPLHHHDAQMGIEKAQRQPLKHWKTKDWKRRTVVRRERANAWDALA</sequence>
<dbReference type="AlphaFoldDB" id="A0A6J6GFK2"/>
<feature type="compositionally biased region" description="Polar residues" evidence="1">
    <location>
        <begin position="1"/>
        <end position="10"/>
    </location>
</feature>